<accession>D7CPU9</accession>
<dbReference type="HOGENOM" id="CLU_037612_4_0_9"/>
<sequence length="306" mass="34442">MKTVALVNFKGGVGKTTLAANLGAGCVAAGKKVLLIDLDPQANLTFSFFSVPFWDRNLREKRTIKRWYDEFIKSGRELPLDEIWAEPEREIISNTGFLKLVPSHLTLFEIDIELGGALAGASERQSQANFLRVLSRLRRALEQIPPWRFDVAIIDCPPAFNIITQTAVAACDYYIIPTKPDYLSTLGMETLLGHVQFLVNRYNLYAEKSDGAYQPINPILAGVVYTMVSFRSKEPYSAQRTYMNRVEKELGLPAFKSYVRENKTMYADAPEYGIPVILGKTANPTQREIKEELEALVAEFMEKCGI</sequence>
<protein>
    <submittedName>
        <fullName evidence="2">Cobyrinic acid ac-diamide synthase</fullName>
    </submittedName>
</protein>
<dbReference type="PANTHER" id="PTHR13696:SF99">
    <property type="entry name" value="COBYRINIC ACID AC-DIAMIDE SYNTHASE"/>
    <property type="match status" value="1"/>
</dbReference>
<dbReference type="STRING" id="643648.Slip_1976"/>
<dbReference type="PANTHER" id="PTHR13696">
    <property type="entry name" value="P-LOOP CONTAINING NUCLEOSIDE TRIPHOSPHATE HYDROLASE"/>
    <property type="match status" value="1"/>
</dbReference>
<dbReference type="Pfam" id="PF13614">
    <property type="entry name" value="AAA_31"/>
    <property type="match status" value="1"/>
</dbReference>
<organism evidence="2 3">
    <name type="scientific">Syntrophothermus lipocalidus (strain DSM 12680 / TGB-C1)</name>
    <dbReference type="NCBI Taxonomy" id="643648"/>
    <lineage>
        <taxon>Bacteria</taxon>
        <taxon>Bacillati</taxon>
        <taxon>Bacillota</taxon>
        <taxon>Clostridia</taxon>
        <taxon>Eubacteriales</taxon>
        <taxon>Syntrophomonadaceae</taxon>
        <taxon>Syntrophothermus</taxon>
    </lineage>
</organism>
<dbReference type="KEGG" id="slp:Slip_1976"/>
<evidence type="ECO:0000259" key="1">
    <source>
        <dbReference type="Pfam" id="PF13614"/>
    </source>
</evidence>
<dbReference type="Gene3D" id="3.40.50.300">
    <property type="entry name" value="P-loop containing nucleotide triphosphate hydrolases"/>
    <property type="match status" value="1"/>
</dbReference>
<dbReference type="SUPFAM" id="SSF52540">
    <property type="entry name" value="P-loop containing nucleoside triphosphate hydrolases"/>
    <property type="match status" value="1"/>
</dbReference>
<gene>
    <name evidence="2" type="ordered locus">Slip_1976</name>
</gene>
<proteinExistence type="predicted"/>
<dbReference type="InterPro" id="IPR025669">
    <property type="entry name" value="AAA_dom"/>
</dbReference>
<reference evidence="2 3" key="2">
    <citation type="journal article" date="2010" name="Stand. Genomic Sci.">
        <title>Complete genome sequence of Syntrophothermus lipocalidus type strain (TGB-C1).</title>
        <authorList>
            <person name="Djao O.D."/>
            <person name="Zhang X."/>
            <person name="Lucas S."/>
            <person name="Lapidus A."/>
            <person name="Del Rio T.G."/>
            <person name="Nolan M."/>
            <person name="Tice H."/>
            <person name="Cheng J.F."/>
            <person name="Han C."/>
            <person name="Tapia R."/>
            <person name="Goodwin L."/>
            <person name="Pitluck S."/>
            <person name="Liolios K."/>
            <person name="Ivanova N."/>
            <person name="Mavromatis K."/>
            <person name="Mikhailova N."/>
            <person name="Ovchinnikova G."/>
            <person name="Pati A."/>
            <person name="Brambilla E."/>
            <person name="Chen A."/>
            <person name="Palaniappan K."/>
            <person name="Land M."/>
            <person name="Hauser L."/>
            <person name="Chang Y.J."/>
            <person name="Jeffries C.D."/>
            <person name="Rohde M."/>
            <person name="Sikorski J."/>
            <person name="Spring S."/>
            <person name="Goker M."/>
            <person name="Detter J.C."/>
            <person name="Woyke T."/>
            <person name="Bristow J."/>
            <person name="Eisen J.A."/>
            <person name="Markowitz V."/>
            <person name="Hugenholtz P."/>
            <person name="Kyrpides N.C."/>
            <person name="Klenk H.P."/>
        </authorList>
    </citation>
    <scope>NUCLEOTIDE SEQUENCE [LARGE SCALE GENOMIC DNA]</scope>
    <source>
        <strain evidence="3">DSM 12680 / TGB-C1</strain>
    </source>
</reference>
<dbReference type="Proteomes" id="UP000000378">
    <property type="component" value="Chromosome"/>
</dbReference>
<keyword evidence="3" id="KW-1185">Reference proteome</keyword>
<dbReference type="RefSeq" id="WP_013176129.1">
    <property type="nucleotide sequence ID" value="NC_014220.1"/>
</dbReference>
<feature type="domain" description="AAA" evidence="1">
    <location>
        <begin position="1"/>
        <end position="203"/>
    </location>
</feature>
<dbReference type="InterPro" id="IPR027417">
    <property type="entry name" value="P-loop_NTPase"/>
</dbReference>
<dbReference type="EMBL" id="CP002048">
    <property type="protein sequence ID" value="ADI02727.1"/>
    <property type="molecule type" value="Genomic_DNA"/>
</dbReference>
<dbReference type="PROSITE" id="PS51257">
    <property type="entry name" value="PROKAR_LIPOPROTEIN"/>
    <property type="match status" value="1"/>
</dbReference>
<dbReference type="InterPro" id="IPR050678">
    <property type="entry name" value="DNA_Partitioning_ATPase"/>
</dbReference>
<evidence type="ECO:0000313" key="2">
    <source>
        <dbReference type="EMBL" id="ADI02727.1"/>
    </source>
</evidence>
<reference evidence="3" key="1">
    <citation type="journal article" date="2010" name="Stand. Genomic Sci.">
        <title>Complete genome sequence of Syntrophothermus lipocalidus type strain (TGB-C1T).</title>
        <authorList>
            <consortium name="US DOE Joint Genome Institute (JGI-PGF)"/>
            <person name="Djao O."/>
            <person name="Zhang X."/>
            <person name="Lucas S."/>
            <person name="Lapidus A."/>
            <person name="Glavina Del Rio T."/>
            <person name="Nolan M."/>
            <person name="Tice H."/>
            <person name="Cheng J."/>
            <person name="Han C."/>
            <person name="Tapia R."/>
            <person name="Goodwin L."/>
            <person name="Pitluck S."/>
            <person name="Liolios K."/>
            <person name="Ivanova N."/>
            <person name="Mavromatis K."/>
            <person name="Mikhailova N."/>
            <person name="Ovchinnikova G."/>
            <person name="Pati A."/>
            <person name="Brambilla E."/>
            <person name="Chen A."/>
            <person name="Palaniappan K."/>
            <person name="Land M."/>
            <person name="Hauser L."/>
            <person name="Chang Y."/>
            <person name="Jeffries C."/>
            <person name="Rohde M."/>
            <person name="Sikorski J."/>
            <person name="Spring S."/>
            <person name="Goker M."/>
            <person name="Detter J."/>
            <person name="Woyke T."/>
            <person name="Bristow J."/>
            <person name="Eisen J."/>
            <person name="Markowitz V."/>
            <person name="Hugenholtz P."/>
            <person name="Kyrpides N."/>
            <person name="Klenk H."/>
        </authorList>
    </citation>
    <scope>NUCLEOTIDE SEQUENCE [LARGE SCALE GENOMIC DNA]</scope>
    <source>
        <strain evidence="3">DSM 12680 / TGB-C1</strain>
    </source>
</reference>
<dbReference type="AlphaFoldDB" id="D7CPU9"/>
<evidence type="ECO:0000313" key="3">
    <source>
        <dbReference type="Proteomes" id="UP000000378"/>
    </source>
</evidence>
<dbReference type="CDD" id="cd02042">
    <property type="entry name" value="ParAB_family"/>
    <property type="match status" value="1"/>
</dbReference>
<name>D7CPU9_SYNLT</name>
<dbReference type="eggNOG" id="COG1192">
    <property type="taxonomic scope" value="Bacteria"/>
</dbReference>